<dbReference type="PANTHER" id="PTHR15938">
    <property type="entry name" value="TBP-1 INTERACTING PROTEIN"/>
    <property type="match status" value="1"/>
</dbReference>
<evidence type="ECO:0000259" key="7">
    <source>
        <dbReference type="Pfam" id="PF07106"/>
    </source>
</evidence>
<name>A0A9N9WXC7_9DIPT</name>
<keyword evidence="4" id="KW-0539">Nucleus</keyword>
<evidence type="ECO:0000313" key="8">
    <source>
        <dbReference type="EMBL" id="CAG9809936.1"/>
    </source>
</evidence>
<reference evidence="8" key="2">
    <citation type="submission" date="2022-10" db="EMBL/GenBank/DDBJ databases">
        <authorList>
            <consortium name="ENA_rothamsted_submissions"/>
            <consortium name="culmorum"/>
            <person name="King R."/>
        </authorList>
    </citation>
    <scope>NUCLEOTIDE SEQUENCE</scope>
</reference>
<dbReference type="GO" id="GO:0120230">
    <property type="term" value="F:recombinase activator activity"/>
    <property type="evidence" value="ECO:0007669"/>
    <property type="project" value="TreeGrafter"/>
</dbReference>
<dbReference type="Gene3D" id="1.10.10.10">
    <property type="entry name" value="Winged helix-like DNA-binding domain superfamily/Winged helix DNA-binding domain"/>
    <property type="match status" value="1"/>
</dbReference>
<dbReference type="GO" id="GO:0007129">
    <property type="term" value="P:homologous chromosome pairing at meiosis"/>
    <property type="evidence" value="ECO:0007669"/>
    <property type="project" value="TreeGrafter"/>
</dbReference>
<evidence type="ECO:0000256" key="5">
    <source>
        <dbReference type="ARBA" id="ARBA00023254"/>
    </source>
</evidence>
<dbReference type="GO" id="GO:0000794">
    <property type="term" value="C:condensed nuclear chromosome"/>
    <property type="evidence" value="ECO:0007669"/>
    <property type="project" value="TreeGrafter"/>
</dbReference>
<dbReference type="GO" id="GO:0120231">
    <property type="term" value="C:DNA recombinase auxiliary factor complex"/>
    <property type="evidence" value="ECO:0007669"/>
    <property type="project" value="TreeGrafter"/>
</dbReference>
<dbReference type="EMBL" id="OU895879">
    <property type="protein sequence ID" value="CAG9809936.1"/>
    <property type="molecule type" value="Genomic_DNA"/>
</dbReference>
<reference evidence="8" key="1">
    <citation type="submission" date="2022-01" db="EMBL/GenBank/DDBJ databases">
        <authorList>
            <person name="King R."/>
        </authorList>
    </citation>
    <scope>NUCLEOTIDE SEQUENCE</scope>
</reference>
<keyword evidence="5" id="KW-0469">Meiosis</keyword>
<feature type="coiled-coil region" evidence="6">
    <location>
        <begin position="61"/>
        <end position="139"/>
    </location>
</feature>
<keyword evidence="3" id="KW-0233">DNA recombination</keyword>
<dbReference type="GO" id="GO:0010774">
    <property type="term" value="P:meiotic strand invasion involved in reciprocal meiotic recombination"/>
    <property type="evidence" value="ECO:0007669"/>
    <property type="project" value="TreeGrafter"/>
</dbReference>
<evidence type="ECO:0000256" key="2">
    <source>
        <dbReference type="ARBA" id="ARBA00007922"/>
    </source>
</evidence>
<dbReference type="InterPro" id="IPR036388">
    <property type="entry name" value="WH-like_DNA-bd_sf"/>
</dbReference>
<dbReference type="AlphaFoldDB" id="A0A9N9WXC7"/>
<evidence type="ECO:0000256" key="1">
    <source>
        <dbReference type="ARBA" id="ARBA00004123"/>
    </source>
</evidence>
<evidence type="ECO:0000256" key="6">
    <source>
        <dbReference type="SAM" id="Coils"/>
    </source>
</evidence>
<evidence type="ECO:0000256" key="4">
    <source>
        <dbReference type="ARBA" id="ARBA00023242"/>
    </source>
</evidence>
<dbReference type="GO" id="GO:0003690">
    <property type="term" value="F:double-stranded DNA binding"/>
    <property type="evidence" value="ECO:0007669"/>
    <property type="project" value="TreeGrafter"/>
</dbReference>
<gene>
    <name evidence="8" type="ORF">CHIRRI_LOCUS12754</name>
</gene>
<sequence length="214" mass="24863">MSVDLIEAFLKKEGRPLNLNDIHSKGFKDIPKNSLKNSLDVLVKKNKIISKQNIYCYNFKNQKVNHDVQEVNLRIKKYTKKVKEKEEEIKNLREVLNNNNEEIPMPVLEKEHTALAERNKELEIKVDALKKRNETTVQLNPSDLHAMRMKYDTCLREFNKRKIIGVTMLGQIMDKVSSSKSKQAILEEVDVETDEMTGFNISNYQISNNKKISA</sequence>
<dbReference type="InterPro" id="IPR010776">
    <property type="entry name" value="Hop2_WH_dom"/>
</dbReference>
<comment type="similarity">
    <text evidence="2">Belongs to the HOP2 family.</text>
</comment>
<evidence type="ECO:0000313" key="9">
    <source>
        <dbReference type="Proteomes" id="UP001153620"/>
    </source>
</evidence>
<dbReference type="Proteomes" id="UP001153620">
    <property type="component" value="Chromosome 3"/>
</dbReference>
<organism evidence="8 9">
    <name type="scientific">Chironomus riparius</name>
    <dbReference type="NCBI Taxonomy" id="315576"/>
    <lineage>
        <taxon>Eukaryota</taxon>
        <taxon>Metazoa</taxon>
        <taxon>Ecdysozoa</taxon>
        <taxon>Arthropoda</taxon>
        <taxon>Hexapoda</taxon>
        <taxon>Insecta</taxon>
        <taxon>Pterygota</taxon>
        <taxon>Neoptera</taxon>
        <taxon>Endopterygota</taxon>
        <taxon>Diptera</taxon>
        <taxon>Nematocera</taxon>
        <taxon>Chironomoidea</taxon>
        <taxon>Chironomidae</taxon>
        <taxon>Chironominae</taxon>
        <taxon>Chironomus</taxon>
    </lineage>
</organism>
<keyword evidence="9" id="KW-1185">Reference proteome</keyword>
<dbReference type="OrthoDB" id="272266at2759"/>
<accession>A0A9N9WXC7</accession>
<protein>
    <recommendedName>
        <fullName evidence="7">Homologous-pairing protein 2 winged helix domain-containing protein</fullName>
    </recommendedName>
</protein>
<comment type="subcellular location">
    <subcellularLocation>
        <location evidence="1">Nucleus</location>
    </subcellularLocation>
</comment>
<proteinExistence type="inferred from homology"/>
<dbReference type="GO" id="GO:0000709">
    <property type="term" value="P:meiotic joint molecule formation"/>
    <property type="evidence" value="ECO:0007669"/>
    <property type="project" value="TreeGrafter"/>
</dbReference>
<feature type="domain" description="Homologous-pairing protein 2 winged helix" evidence="7">
    <location>
        <begin position="4"/>
        <end position="57"/>
    </location>
</feature>
<evidence type="ECO:0000256" key="3">
    <source>
        <dbReference type="ARBA" id="ARBA00023172"/>
    </source>
</evidence>
<keyword evidence="6" id="KW-0175">Coiled coil</keyword>
<dbReference type="PANTHER" id="PTHR15938:SF0">
    <property type="entry name" value="HOMOLOGOUS-PAIRING PROTEIN 2 HOMOLOG"/>
    <property type="match status" value="1"/>
</dbReference>
<dbReference type="Pfam" id="PF07106">
    <property type="entry name" value="WHD_TBPIP"/>
    <property type="match status" value="1"/>
</dbReference>